<evidence type="ECO:0000256" key="2">
    <source>
        <dbReference type="ARBA" id="ARBA00023002"/>
    </source>
</evidence>
<dbReference type="AlphaFoldDB" id="A0A4R8PZ75"/>
<accession>A0A4R8PZ75</accession>
<evidence type="ECO:0000313" key="3">
    <source>
        <dbReference type="EMBL" id="TDZ30868.1"/>
    </source>
</evidence>
<name>A0A4R8PZ75_9PEZI</name>
<protein>
    <submittedName>
        <fullName evidence="3">WW domain-containing oxidoreductase</fullName>
    </submittedName>
</protein>
<evidence type="ECO:0000256" key="1">
    <source>
        <dbReference type="ARBA" id="ARBA00006484"/>
    </source>
</evidence>
<sequence>MSKYASFYDNPQGPGDARPTALQILKDEDLIGDKLRGRTILVTGANQGIGFETARALHAAGATVFLGVRDLAKGQQAICDIQVSSEPPHSAPLHLLSLSLDSFSSVRNAADMFLQQSEGKLNILILNAGVMGLPPGATEDGYETHFAVNYLGHFLLFQLLKDALLHSSTPTFNSRVVALTSTAHRLGEVRFDDYNFTHGPYHPMRAYGQSKTANIYLANEIDRRYGSRRLHAVSVHPGSVLTMLTKHMDDDPLKLPEDWDDLRVLMTPAQGAATTVYAAVSAEWEGKGGRYLAQCVEQGPARDAFSYTEMGYATWAFDEEKALRLWEESCGMVGIGGAQ</sequence>
<evidence type="ECO:0000313" key="4">
    <source>
        <dbReference type="Proteomes" id="UP000295083"/>
    </source>
</evidence>
<dbReference type="SUPFAM" id="SSF51735">
    <property type="entry name" value="NAD(P)-binding Rossmann-fold domains"/>
    <property type="match status" value="1"/>
</dbReference>
<dbReference type="PRINTS" id="PR00081">
    <property type="entry name" value="GDHRDH"/>
</dbReference>
<gene>
    <name evidence="3" type="primary">Wwox-1</name>
    <name evidence="3" type="ORF">C8035_v002277</name>
</gene>
<dbReference type="PANTHER" id="PTHR24320:SF272">
    <property type="entry name" value="NAD(P)-BINDING ROSSMANN-FOLD SUPERFAMILY PROTEIN"/>
    <property type="match status" value="1"/>
</dbReference>
<reference evidence="3 4" key="1">
    <citation type="submission" date="2018-11" db="EMBL/GenBank/DDBJ databases">
        <title>Genome sequence and assembly of Colletotrichum spinosum.</title>
        <authorList>
            <person name="Gan P."/>
            <person name="Shirasu K."/>
        </authorList>
    </citation>
    <scope>NUCLEOTIDE SEQUENCE [LARGE SCALE GENOMIC DNA]</scope>
    <source>
        <strain evidence="3 4">CBS 515.97</strain>
    </source>
</reference>
<comment type="caution">
    <text evidence="3">The sequence shown here is derived from an EMBL/GenBank/DDBJ whole genome shotgun (WGS) entry which is preliminary data.</text>
</comment>
<organism evidence="3 4">
    <name type="scientific">Colletotrichum spinosum</name>
    <dbReference type="NCBI Taxonomy" id="1347390"/>
    <lineage>
        <taxon>Eukaryota</taxon>
        <taxon>Fungi</taxon>
        <taxon>Dikarya</taxon>
        <taxon>Ascomycota</taxon>
        <taxon>Pezizomycotina</taxon>
        <taxon>Sordariomycetes</taxon>
        <taxon>Hypocreomycetidae</taxon>
        <taxon>Glomerellales</taxon>
        <taxon>Glomerellaceae</taxon>
        <taxon>Colletotrichum</taxon>
        <taxon>Colletotrichum orbiculare species complex</taxon>
    </lineage>
</organism>
<proteinExistence type="inferred from homology"/>
<dbReference type="GO" id="GO:0016491">
    <property type="term" value="F:oxidoreductase activity"/>
    <property type="evidence" value="ECO:0007669"/>
    <property type="project" value="UniProtKB-KW"/>
</dbReference>
<dbReference type="EMBL" id="QAPG01000116">
    <property type="protein sequence ID" value="TDZ30868.1"/>
    <property type="molecule type" value="Genomic_DNA"/>
</dbReference>
<dbReference type="InterPro" id="IPR002347">
    <property type="entry name" value="SDR_fam"/>
</dbReference>
<keyword evidence="4" id="KW-1185">Reference proteome</keyword>
<keyword evidence="2" id="KW-0560">Oxidoreductase</keyword>
<dbReference type="Proteomes" id="UP000295083">
    <property type="component" value="Unassembled WGS sequence"/>
</dbReference>
<comment type="similarity">
    <text evidence="1">Belongs to the short-chain dehydrogenases/reductases (SDR) family.</text>
</comment>
<dbReference type="PANTHER" id="PTHR24320">
    <property type="entry name" value="RETINOL DEHYDROGENASE"/>
    <property type="match status" value="1"/>
</dbReference>
<dbReference type="Pfam" id="PF00106">
    <property type="entry name" value="adh_short"/>
    <property type="match status" value="1"/>
</dbReference>
<dbReference type="Gene3D" id="3.40.50.720">
    <property type="entry name" value="NAD(P)-binding Rossmann-like Domain"/>
    <property type="match status" value="1"/>
</dbReference>
<dbReference type="InterPro" id="IPR036291">
    <property type="entry name" value="NAD(P)-bd_dom_sf"/>
</dbReference>